<dbReference type="PANTHER" id="PTHR36460">
    <property type="entry name" value="UPF0132 DOMAIN PROTEIN (AFU_ORTHOLOGUE AFUA_3G10255)"/>
    <property type="match status" value="1"/>
</dbReference>
<evidence type="ECO:0000256" key="5">
    <source>
        <dbReference type="SAM" id="Phobius"/>
    </source>
</evidence>
<accession>A0A1F4V6X9</accession>
<evidence type="ECO:0000256" key="2">
    <source>
        <dbReference type="ARBA" id="ARBA00022692"/>
    </source>
</evidence>
<dbReference type="Proteomes" id="UP000178127">
    <property type="component" value="Unassembled WGS sequence"/>
</dbReference>
<evidence type="ECO:0000256" key="1">
    <source>
        <dbReference type="ARBA" id="ARBA00004141"/>
    </source>
</evidence>
<feature type="transmembrane region" description="Helical" evidence="5">
    <location>
        <begin position="51"/>
        <end position="68"/>
    </location>
</feature>
<evidence type="ECO:0000313" key="6">
    <source>
        <dbReference type="EMBL" id="OGC52927.1"/>
    </source>
</evidence>
<dbReference type="Pfam" id="PF09685">
    <property type="entry name" value="MamF_MmsF"/>
    <property type="match status" value="1"/>
</dbReference>
<feature type="transmembrane region" description="Helical" evidence="5">
    <location>
        <begin position="20"/>
        <end position="39"/>
    </location>
</feature>
<dbReference type="AlphaFoldDB" id="A0A1F4V6X9"/>
<organism evidence="6 7">
    <name type="scientific">candidate division WWE3 bacterium RIFCSPHIGHO2_02_FULL_38_14</name>
    <dbReference type="NCBI Taxonomy" id="1802620"/>
    <lineage>
        <taxon>Bacteria</taxon>
        <taxon>Katanobacteria</taxon>
    </lineage>
</organism>
<reference evidence="6 7" key="1">
    <citation type="journal article" date="2016" name="Nat. Commun.">
        <title>Thousands of microbial genomes shed light on interconnected biogeochemical processes in an aquifer system.</title>
        <authorList>
            <person name="Anantharaman K."/>
            <person name="Brown C.T."/>
            <person name="Hug L.A."/>
            <person name="Sharon I."/>
            <person name="Castelle C.J."/>
            <person name="Probst A.J."/>
            <person name="Thomas B.C."/>
            <person name="Singh A."/>
            <person name="Wilkins M.J."/>
            <person name="Karaoz U."/>
            <person name="Brodie E.L."/>
            <person name="Williams K.H."/>
            <person name="Hubbard S.S."/>
            <person name="Banfield J.F."/>
        </authorList>
    </citation>
    <scope>NUCLEOTIDE SEQUENCE [LARGE SCALE GENOMIC DNA]</scope>
</reference>
<keyword evidence="2 5" id="KW-0812">Transmembrane</keyword>
<proteinExistence type="predicted"/>
<comment type="caution">
    <text evidence="6">The sequence shown here is derived from an EMBL/GenBank/DDBJ whole genome shotgun (WGS) entry which is preliminary data.</text>
</comment>
<name>A0A1F4V6X9_UNCKA</name>
<dbReference type="InterPro" id="IPR019109">
    <property type="entry name" value="MamF_MmsF"/>
</dbReference>
<feature type="transmembrane region" description="Helical" evidence="5">
    <location>
        <begin position="74"/>
        <end position="95"/>
    </location>
</feature>
<dbReference type="GO" id="GO:0016020">
    <property type="term" value="C:membrane"/>
    <property type="evidence" value="ECO:0007669"/>
    <property type="project" value="UniProtKB-SubCell"/>
</dbReference>
<keyword evidence="4 5" id="KW-0472">Membrane</keyword>
<dbReference type="EMBL" id="MEVD01000018">
    <property type="protein sequence ID" value="OGC52927.1"/>
    <property type="molecule type" value="Genomic_DNA"/>
</dbReference>
<protein>
    <recommendedName>
        <fullName evidence="8">DUF4870 domain-containing protein</fullName>
    </recommendedName>
</protein>
<evidence type="ECO:0000256" key="4">
    <source>
        <dbReference type="ARBA" id="ARBA00023136"/>
    </source>
</evidence>
<evidence type="ECO:0000256" key="3">
    <source>
        <dbReference type="ARBA" id="ARBA00022989"/>
    </source>
</evidence>
<keyword evidence="3 5" id="KW-1133">Transmembrane helix</keyword>
<evidence type="ECO:0008006" key="8">
    <source>
        <dbReference type="Google" id="ProtNLM"/>
    </source>
</evidence>
<dbReference type="PANTHER" id="PTHR36460:SF1">
    <property type="entry name" value="UPF0132 DOMAIN PROTEIN (AFU_ORTHOLOGUE AFUA_3G10255)"/>
    <property type="match status" value="1"/>
</dbReference>
<comment type="subcellular location">
    <subcellularLocation>
        <location evidence="1">Membrane</location>
        <topology evidence="1">Multi-pass membrane protein</topology>
    </subcellularLocation>
</comment>
<gene>
    <name evidence="6" type="ORF">A3D91_03170</name>
</gene>
<evidence type="ECO:0000313" key="7">
    <source>
        <dbReference type="Proteomes" id="UP000178127"/>
    </source>
</evidence>
<sequence>MTQEDKNTQTFQKPYNLEPNIEAALSYLLSPFSGVFVFIMEKQNKFVRFHAFQSILFGVVAFGAWSIAQSLKLILIGFLIEPVVSILIAVCWFFLMWKAYNKVEFELPFLGKIAHDQVYKPSGTPESRNREETK</sequence>
<dbReference type="STRING" id="1802620.A3D91_03170"/>